<reference evidence="3 4" key="1">
    <citation type="submission" date="2019-11" db="EMBL/GenBank/DDBJ databases">
        <title>Draft genome sequences of five Paenibacillus species of dairy origin.</title>
        <authorList>
            <person name="Olajide A.M."/>
            <person name="Chen S."/>
            <person name="Lapointe G."/>
        </authorList>
    </citation>
    <scope>NUCLEOTIDE SEQUENCE [LARGE SCALE GENOMIC DNA]</scope>
    <source>
        <strain evidence="3 4">2CS3</strain>
    </source>
</reference>
<organism evidence="3 4">
    <name type="scientific">Paenibacillus validus</name>
    <dbReference type="NCBI Taxonomy" id="44253"/>
    <lineage>
        <taxon>Bacteria</taxon>
        <taxon>Bacillati</taxon>
        <taxon>Bacillota</taxon>
        <taxon>Bacilli</taxon>
        <taxon>Bacillales</taxon>
        <taxon>Paenibacillaceae</taxon>
        <taxon>Paenibacillus</taxon>
    </lineage>
</organism>
<feature type="coiled-coil region" evidence="1">
    <location>
        <begin position="54"/>
        <end position="127"/>
    </location>
</feature>
<dbReference type="AlphaFoldDB" id="A0A7X3CT67"/>
<evidence type="ECO:0000256" key="1">
    <source>
        <dbReference type="SAM" id="Coils"/>
    </source>
</evidence>
<dbReference type="EMBL" id="WNZX01000005">
    <property type="protein sequence ID" value="MUG70767.1"/>
    <property type="molecule type" value="Genomic_DNA"/>
</dbReference>
<keyword evidence="2" id="KW-0472">Membrane</keyword>
<keyword evidence="1" id="KW-0175">Coiled coil</keyword>
<keyword evidence="2" id="KW-0812">Transmembrane</keyword>
<dbReference type="Proteomes" id="UP000450917">
    <property type="component" value="Unassembled WGS sequence"/>
</dbReference>
<name>A0A7X3CT67_9BACL</name>
<gene>
    <name evidence="3" type="ORF">GNP93_08740</name>
</gene>
<sequence length="169" mass="19388">MPGTTNKRRTPGKKMRVLSITLAGLLLLFALPWHTAHAGIVERIKDIYGMPEQVGQLQEQYEETKRQLEQSREQMEETVARSEEAARQFREAEARLLEENRELRSRNDRLEQLLEQMEAARRAQSVRNRQIAATALTAAGLALLYFIITRVIRFTLWRRGRGGAQGGSE</sequence>
<keyword evidence="2" id="KW-1133">Transmembrane helix</keyword>
<evidence type="ECO:0000313" key="4">
    <source>
        <dbReference type="Proteomes" id="UP000450917"/>
    </source>
</evidence>
<dbReference type="RefSeq" id="WP_155614475.1">
    <property type="nucleotide sequence ID" value="NZ_WNZX01000005.1"/>
</dbReference>
<feature type="transmembrane region" description="Helical" evidence="2">
    <location>
        <begin position="131"/>
        <end position="152"/>
    </location>
</feature>
<protein>
    <submittedName>
        <fullName evidence="3">Uncharacterized protein</fullName>
    </submittedName>
</protein>
<accession>A0A7X3CT67</accession>
<comment type="caution">
    <text evidence="3">The sequence shown here is derived from an EMBL/GenBank/DDBJ whole genome shotgun (WGS) entry which is preliminary data.</text>
</comment>
<evidence type="ECO:0000256" key="2">
    <source>
        <dbReference type="SAM" id="Phobius"/>
    </source>
</evidence>
<keyword evidence="4" id="KW-1185">Reference proteome</keyword>
<evidence type="ECO:0000313" key="3">
    <source>
        <dbReference type="EMBL" id="MUG70767.1"/>
    </source>
</evidence>
<proteinExistence type="predicted"/>